<dbReference type="Proteomes" id="UP000436825">
    <property type="component" value="Unassembled WGS sequence"/>
</dbReference>
<reference evidence="2 11" key="1">
    <citation type="submission" date="2015-09" db="EMBL/GenBank/DDBJ databases">
        <authorList>
            <consortium name="Pathogen Informatics"/>
        </authorList>
    </citation>
    <scope>NUCLEOTIDE SEQUENCE [LARGE SCALE GENOMIC DNA]</scope>
    <source>
        <strain evidence="2 11">2789STDY5834945</strain>
    </source>
</reference>
<dbReference type="Proteomes" id="UP000782901">
    <property type="component" value="Unassembled WGS sequence"/>
</dbReference>
<evidence type="ECO:0000313" key="12">
    <source>
        <dbReference type="Proteomes" id="UP000284785"/>
    </source>
</evidence>
<dbReference type="Proteomes" id="UP000436858">
    <property type="component" value="Unassembled WGS sequence"/>
</dbReference>
<dbReference type="Proteomes" id="UP000284785">
    <property type="component" value="Unassembled WGS sequence"/>
</dbReference>
<dbReference type="EMBL" id="JAGZEE010000031">
    <property type="protein sequence ID" value="MBS5412501.1"/>
    <property type="molecule type" value="Genomic_DNA"/>
</dbReference>
<reference evidence="10" key="6">
    <citation type="submission" date="2021-06" db="EMBL/GenBank/DDBJ databases">
        <title>Interrogation of the integrated mobile genetic elements in gut-associated Bacteroides with a consensus prediction approach.</title>
        <authorList>
            <person name="Campbell D.E."/>
            <person name="Leigh J.R."/>
            <person name="Kim T."/>
            <person name="England W."/>
            <person name="Whitaker R.J."/>
            <person name="Degnan P.H."/>
        </authorList>
    </citation>
    <scope>NUCLEOTIDE SEQUENCE</scope>
    <source>
        <strain evidence="10">VPI-BTDOT2</strain>
    </source>
</reference>
<dbReference type="EMBL" id="CZBI01000005">
    <property type="protein sequence ID" value="CUQ29355.1"/>
    <property type="molecule type" value="Genomic_DNA"/>
</dbReference>
<evidence type="ECO:0000313" key="6">
    <source>
        <dbReference type="EMBL" id="KAB4468403.1"/>
    </source>
</evidence>
<dbReference type="Proteomes" id="UP000440614">
    <property type="component" value="Unassembled WGS sequence"/>
</dbReference>
<evidence type="ECO:0000313" key="7">
    <source>
        <dbReference type="EMBL" id="MBS5412501.1"/>
    </source>
</evidence>
<evidence type="ECO:0000313" key="13">
    <source>
        <dbReference type="Proteomes" id="UP000436825"/>
    </source>
</evidence>
<dbReference type="PATRIC" id="fig|818.23.peg.4593"/>
<dbReference type="EMBL" id="WCRY01000074">
    <property type="protein sequence ID" value="KAB4468403.1"/>
    <property type="molecule type" value="Genomic_DNA"/>
</dbReference>
<dbReference type="GeneID" id="60924999"/>
<evidence type="ECO:0000313" key="8">
    <source>
        <dbReference type="EMBL" id="MDC2239599.1"/>
    </source>
</evidence>
<gene>
    <name evidence="1" type="ORF">BatF92_03230</name>
    <name evidence="9" type="ORF">DW780_28540</name>
    <name evidence="2" type="ORF">ERS852557_03373</name>
    <name evidence="5" type="ORF">GAN75_13190</name>
    <name evidence="6" type="ORF">GAN91_28265</name>
    <name evidence="4" type="ORF">GAN93_24785</name>
    <name evidence="3" type="ORF">GAO51_29995</name>
    <name evidence="7" type="ORF">KHY35_17645</name>
    <name evidence="10" type="ORF">KQP59_01200</name>
    <name evidence="8" type="ORF">PO127_28070</name>
</gene>
<evidence type="ECO:0000313" key="9">
    <source>
        <dbReference type="EMBL" id="RHD78683.1"/>
    </source>
</evidence>
<proteinExistence type="predicted"/>
<dbReference type="EMBL" id="CP083681">
    <property type="protein sequence ID" value="UYU71758.1"/>
    <property type="molecule type" value="Genomic_DNA"/>
</dbReference>
<dbReference type="PROSITE" id="PS51257">
    <property type="entry name" value="PROKAR_LIPOPROTEIN"/>
    <property type="match status" value="1"/>
</dbReference>
<evidence type="ECO:0000313" key="5">
    <source>
        <dbReference type="EMBL" id="KAB4456261.1"/>
    </source>
</evidence>
<evidence type="ECO:0000313" key="14">
    <source>
        <dbReference type="Proteomes" id="UP000436858"/>
    </source>
</evidence>
<reference evidence="7" key="5">
    <citation type="submission" date="2021-02" db="EMBL/GenBank/DDBJ databases">
        <title>Infant gut strain persistence is associated with maternal origin, phylogeny, and functional potential including surface adhesion and iron acquisition.</title>
        <authorList>
            <person name="Lou Y.C."/>
        </authorList>
    </citation>
    <scope>NUCLEOTIDE SEQUENCE</scope>
    <source>
        <strain evidence="7">L3_082_243G1_dasL3_082_243G1_maxbin2.maxbin.015s ta_sub</strain>
    </source>
</reference>
<reference evidence="13 14" key="3">
    <citation type="journal article" date="2019" name="Nat. Med.">
        <title>A library of human gut bacterial isolates paired with longitudinal multiomics data enables mechanistic microbiome research.</title>
        <authorList>
            <person name="Poyet M."/>
            <person name="Groussin M."/>
            <person name="Gibbons S.M."/>
            <person name="Avila-Pacheco J."/>
            <person name="Jiang X."/>
            <person name="Kearney S.M."/>
            <person name="Perrotta A.R."/>
            <person name="Berdy B."/>
            <person name="Zhao S."/>
            <person name="Lieberman T.D."/>
            <person name="Swanson P.K."/>
            <person name="Smith M."/>
            <person name="Roesemann S."/>
            <person name="Alexander J.E."/>
            <person name="Rich S.A."/>
            <person name="Livny J."/>
            <person name="Vlamakis H."/>
            <person name="Clish C."/>
            <person name="Bullock K."/>
            <person name="Deik A."/>
            <person name="Scott J."/>
            <person name="Pierce K.A."/>
            <person name="Xavier R.J."/>
            <person name="Alm E.J."/>
        </authorList>
    </citation>
    <scope>NUCLEOTIDE SEQUENCE [LARGE SCALE GENOMIC DNA]</scope>
    <source>
        <strain evidence="5 13">BIOML-A160</strain>
        <strain evidence="6 14">BIOML-A162</strain>
        <strain evidence="4 16">BIOML-A165</strain>
        <strain evidence="3 15">BIOML-A188</strain>
    </source>
</reference>
<reference evidence="9 12" key="2">
    <citation type="submission" date="2018-08" db="EMBL/GenBank/DDBJ databases">
        <title>A genome reference for cultivated species of the human gut microbiota.</title>
        <authorList>
            <person name="Zou Y."/>
            <person name="Xue W."/>
            <person name="Luo G."/>
        </authorList>
    </citation>
    <scope>NUCLEOTIDE SEQUENCE [LARGE SCALE GENOMIC DNA]</scope>
    <source>
        <strain evidence="9 12">AM30-26</strain>
    </source>
</reference>
<dbReference type="Proteomes" id="UP001156216">
    <property type="component" value="Chromosome"/>
</dbReference>
<organism evidence="4 16">
    <name type="scientific">Bacteroides thetaiotaomicron</name>
    <dbReference type="NCBI Taxonomy" id="818"/>
    <lineage>
        <taxon>Bacteria</taxon>
        <taxon>Pseudomonadati</taxon>
        <taxon>Bacteroidota</taxon>
        <taxon>Bacteroidia</taxon>
        <taxon>Bacteroidales</taxon>
        <taxon>Bacteroidaceae</taxon>
        <taxon>Bacteroides</taxon>
    </lineage>
</organism>
<evidence type="ECO:0000313" key="3">
    <source>
        <dbReference type="EMBL" id="KAB4303562.1"/>
    </source>
</evidence>
<dbReference type="Proteomes" id="UP000500882">
    <property type="component" value="Chromosome"/>
</dbReference>
<dbReference type="RefSeq" id="WP_008762761.1">
    <property type="nucleotide sequence ID" value="NZ_AP022660.1"/>
</dbReference>
<evidence type="ECO:0000313" key="4">
    <source>
        <dbReference type="EMBL" id="KAB4446921.1"/>
    </source>
</evidence>
<accession>C6IPL3</accession>
<dbReference type="EMBL" id="WCRW01000007">
    <property type="protein sequence ID" value="KAB4456261.1"/>
    <property type="molecule type" value="Genomic_DNA"/>
</dbReference>
<evidence type="ECO:0000313" key="11">
    <source>
        <dbReference type="Proteomes" id="UP000095541"/>
    </source>
</evidence>
<dbReference type="EMBL" id="JAQNVG010000124">
    <property type="protein sequence ID" value="MDC2239599.1"/>
    <property type="molecule type" value="Genomic_DNA"/>
</dbReference>
<dbReference type="Proteomes" id="UP001217776">
    <property type="component" value="Unassembled WGS sequence"/>
</dbReference>
<dbReference type="AlphaFoldDB" id="A0A0P0FKD7"/>
<evidence type="ECO:0000313" key="1">
    <source>
        <dbReference type="EMBL" id="BCA48381.1"/>
    </source>
</evidence>
<evidence type="ECO:0000313" key="15">
    <source>
        <dbReference type="Proteomes" id="UP000440614"/>
    </source>
</evidence>
<evidence type="ECO:0000313" key="2">
    <source>
        <dbReference type="EMBL" id="CUQ29355.1"/>
    </source>
</evidence>
<dbReference type="EMBL" id="WCSB01000057">
    <property type="protein sequence ID" value="KAB4446921.1"/>
    <property type="molecule type" value="Genomic_DNA"/>
</dbReference>
<evidence type="ECO:0000313" key="10">
    <source>
        <dbReference type="EMBL" id="UYU71758.1"/>
    </source>
</evidence>
<accession>A0A0P0FKD7</accession>
<name>A0A0P0FKD7_BACT4</name>
<reference evidence="8" key="7">
    <citation type="submission" date="2022-10" db="EMBL/GenBank/DDBJ databases">
        <title>Human gut microbiome strain richness.</title>
        <authorList>
            <person name="Chen-Liaw A."/>
        </authorList>
    </citation>
    <scope>NUCLEOTIDE SEQUENCE</scope>
    <source>
        <strain evidence="8">1001283st1_A3_1001283B150304_161114</strain>
    </source>
</reference>
<sequence>MRKLFMLFSFSMMILCGCTDESEEVNTNNETTTGITTRAVGVVVWEAQPGTVDIPFGQAVTIGLDGSVTK</sequence>
<protein>
    <submittedName>
        <fullName evidence="4">Uncharacterized protein</fullName>
    </submittedName>
</protein>
<evidence type="ECO:0000313" key="16">
    <source>
        <dbReference type="Proteomes" id="UP000460317"/>
    </source>
</evidence>
<dbReference type="KEGG" id="btho:Btheta7330_04459"/>
<dbReference type="EMBL" id="QSJP01000056">
    <property type="protein sequence ID" value="RHD78683.1"/>
    <property type="molecule type" value="Genomic_DNA"/>
</dbReference>
<dbReference type="EMBL" id="WCSY01000072">
    <property type="protein sequence ID" value="KAB4303562.1"/>
    <property type="molecule type" value="Genomic_DNA"/>
</dbReference>
<evidence type="ECO:0000313" key="17">
    <source>
        <dbReference type="Proteomes" id="UP000500882"/>
    </source>
</evidence>
<dbReference type="EMBL" id="AP022660">
    <property type="protein sequence ID" value="BCA48381.1"/>
    <property type="molecule type" value="Genomic_DNA"/>
</dbReference>
<dbReference type="Proteomes" id="UP000460317">
    <property type="component" value="Unassembled WGS sequence"/>
</dbReference>
<reference evidence="1 17" key="4">
    <citation type="submission" date="2020-02" db="EMBL/GenBank/DDBJ databases">
        <title>Whole-genome sequencing and comparative analysis of the genomes of Bacteroides thetaiotaomicron and Escherichia coli isolated from a healthy resident in Vietnam.</title>
        <authorList>
            <person name="Mohsin M."/>
            <person name="Tanaka K."/>
            <person name="Kawahara R."/>
            <person name="Kondo S."/>
            <person name="Noguchi H."/>
            <person name="Motooka D."/>
            <person name="Nakamura S."/>
            <person name="Khong D.T."/>
            <person name="Nguyen T.N."/>
            <person name="Tran H.T."/>
            <person name="Yamamoto Y."/>
        </authorList>
    </citation>
    <scope>NUCLEOTIDE SEQUENCE [LARGE SCALE GENOMIC DNA]</scope>
    <source>
        <strain evidence="1 17">F9-2</strain>
    </source>
</reference>
<dbReference type="Proteomes" id="UP000095541">
    <property type="component" value="Unassembled WGS sequence"/>
</dbReference>